<dbReference type="EMBL" id="LT629742">
    <property type="protein sequence ID" value="SDS96808.1"/>
    <property type="molecule type" value="Genomic_DNA"/>
</dbReference>
<dbReference type="RefSeq" id="WP_156786341.1">
    <property type="nucleotide sequence ID" value="NZ_LT629742.1"/>
</dbReference>
<protein>
    <submittedName>
        <fullName evidence="2">Siderophore-interacting protein</fullName>
    </submittedName>
</protein>
<reference evidence="3" key="1">
    <citation type="submission" date="2016-10" db="EMBL/GenBank/DDBJ databases">
        <authorList>
            <person name="Varghese N."/>
            <person name="Submissions S."/>
        </authorList>
    </citation>
    <scope>NUCLEOTIDE SEQUENCE [LARGE SCALE GENOMIC DNA]</scope>
    <source>
        <strain evidence="3">DSM 21772</strain>
    </source>
</reference>
<dbReference type="InterPro" id="IPR039261">
    <property type="entry name" value="FNR_nucleotide-bd"/>
</dbReference>
<dbReference type="Gene3D" id="3.40.50.80">
    <property type="entry name" value="Nucleotide-binding domain of ferredoxin-NADP reductase (FNR) module"/>
    <property type="match status" value="1"/>
</dbReference>
<feature type="domain" description="SIP-like Rossmann fold" evidence="1">
    <location>
        <begin position="7"/>
        <end position="111"/>
    </location>
</feature>
<dbReference type="OrthoDB" id="5123323at2"/>
<dbReference type="Proteomes" id="UP000181956">
    <property type="component" value="Chromosome I"/>
</dbReference>
<evidence type="ECO:0000313" key="2">
    <source>
        <dbReference type="EMBL" id="SDS96808.1"/>
    </source>
</evidence>
<evidence type="ECO:0000259" key="1">
    <source>
        <dbReference type="Pfam" id="PF04954"/>
    </source>
</evidence>
<dbReference type="InterPro" id="IPR007037">
    <property type="entry name" value="SIP_rossman_dom"/>
</dbReference>
<proteinExistence type="predicted"/>
<accession>A0A1H1WHI9</accession>
<keyword evidence="3" id="KW-1185">Reference proteome</keyword>
<name>A0A1H1WHI9_9MICO</name>
<sequence>MTGNAAAAHFLLVGDGADLRALRSIVTRLPVNAYGQIYVEVASVMQLEQWPVPAGMTVSWLCRDSSPGEDGQVAAQGELVARAVSAWVAEWMPERQRSHQSPYVLWIGCASSDHVDGLYRELAQRIEHTHFHDPRAH</sequence>
<dbReference type="Pfam" id="PF04954">
    <property type="entry name" value="SIP"/>
    <property type="match status" value="1"/>
</dbReference>
<evidence type="ECO:0000313" key="3">
    <source>
        <dbReference type="Proteomes" id="UP000181956"/>
    </source>
</evidence>
<dbReference type="AlphaFoldDB" id="A0A1H1WHI9"/>
<organism evidence="2 3">
    <name type="scientific">Microterricola viridarii</name>
    <dbReference type="NCBI Taxonomy" id="412690"/>
    <lineage>
        <taxon>Bacteria</taxon>
        <taxon>Bacillati</taxon>
        <taxon>Actinomycetota</taxon>
        <taxon>Actinomycetes</taxon>
        <taxon>Micrococcales</taxon>
        <taxon>Microbacteriaceae</taxon>
        <taxon>Microterricola</taxon>
    </lineage>
</organism>
<gene>
    <name evidence="2" type="ORF">SAMN04489834_2541</name>
</gene>